<dbReference type="Pfam" id="PF00151">
    <property type="entry name" value="Lipase"/>
    <property type="match status" value="1"/>
</dbReference>
<dbReference type="PANTHER" id="PTHR11610">
    <property type="entry name" value="LIPASE"/>
    <property type="match status" value="1"/>
</dbReference>
<evidence type="ECO:0000313" key="8">
    <source>
        <dbReference type="Proteomes" id="UP001549921"/>
    </source>
</evidence>
<evidence type="ECO:0000259" key="6">
    <source>
        <dbReference type="Pfam" id="PF00151"/>
    </source>
</evidence>
<dbReference type="AlphaFoldDB" id="A0ABD0TER6"/>
<accession>A0ABD0TER6</accession>
<keyword evidence="5" id="KW-0732">Signal</keyword>
<dbReference type="PANTHER" id="PTHR11610:SF178">
    <property type="entry name" value="LIPASE MEMBER H-A-LIKE PROTEIN"/>
    <property type="match status" value="1"/>
</dbReference>
<proteinExistence type="inferred from homology"/>
<evidence type="ECO:0000256" key="3">
    <source>
        <dbReference type="ARBA" id="ARBA00022525"/>
    </source>
</evidence>
<comment type="subcellular location">
    <subcellularLocation>
        <location evidence="1">Secreted</location>
    </subcellularLocation>
</comment>
<evidence type="ECO:0000313" key="7">
    <source>
        <dbReference type="EMBL" id="KAL0841567.1"/>
    </source>
</evidence>
<dbReference type="InterPro" id="IPR000734">
    <property type="entry name" value="TAG_lipase"/>
</dbReference>
<dbReference type="EMBL" id="JBEDNZ010000006">
    <property type="protein sequence ID" value="KAL0841567.1"/>
    <property type="molecule type" value="Genomic_DNA"/>
</dbReference>
<comment type="caution">
    <text evidence="7">The sequence shown here is derived from an EMBL/GenBank/DDBJ whole genome shotgun (WGS) entry which is preliminary data.</text>
</comment>
<feature type="domain" description="Lipase" evidence="6">
    <location>
        <begin position="35"/>
        <end position="311"/>
    </location>
</feature>
<dbReference type="Gene3D" id="3.40.50.1820">
    <property type="entry name" value="alpha/beta hydrolase"/>
    <property type="match status" value="1"/>
</dbReference>
<dbReference type="Proteomes" id="UP001549921">
    <property type="component" value="Unassembled WGS sequence"/>
</dbReference>
<dbReference type="InterPro" id="IPR029058">
    <property type="entry name" value="AB_hydrolase_fold"/>
</dbReference>
<evidence type="ECO:0000256" key="4">
    <source>
        <dbReference type="RuleBase" id="RU004262"/>
    </source>
</evidence>
<evidence type="ECO:0000256" key="2">
    <source>
        <dbReference type="ARBA" id="ARBA00010701"/>
    </source>
</evidence>
<keyword evidence="3" id="KW-0964">Secreted</keyword>
<dbReference type="InterPro" id="IPR013818">
    <property type="entry name" value="Lipase"/>
</dbReference>
<dbReference type="GO" id="GO:0005576">
    <property type="term" value="C:extracellular region"/>
    <property type="evidence" value="ECO:0007669"/>
    <property type="project" value="UniProtKB-SubCell"/>
</dbReference>
<gene>
    <name evidence="7" type="ORF">ABMA28_015226</name>
</gene>
<name>A0ABD0TER6_LOXSC</name>
<organism evidence="7 8">
    <name type="scientific">Loxostege sticticalis</name>
    <name type="common">Beet webworm moth</name>
    <dbReference type="NCBI Taxonomy" id="481309"/>
    <lineage>
        <taxon>Eukaryota</taxon>
        <taxon>Metazoa</taxon>
        <taxon>Ecdysozoa</taxon>
        <taxon>Arthropoda</taxon>
        <taxon>Hexapoda</taxon>
        <taxon>Insecta</taxon>
        <taxon>Pterygota</taxon>
        <taxon>Neoptera</taxon>
        <taxon>Endopterygota</taxon>
        <taxon>Lepidoptera</taxon>
        <taxon>Glossata</taxon>
        <taxon>Ditrysia</taxon>
        <taxon>Pyraloidea</taxon>
        <taxon>Crambidae</taxon>
        <taxon>Pyraustinae</taxon>
        <taxon>Loxostege</taxon>
    </lineage>
</organism>
<sequence length="339" mass="38138">MKTLWLFVCMWACAHALGRGDLEKYGPVRLKLSGLNKCDHNRSLNLNVSGINVHFYDFQKNDVKNFTIGNATKGILSIKKLNKTKKFIIFVAGFKSNINDKTEEKVRQTFRNFPNSYLIILDHSPYTNDKEGYEKGYRRSVKYVHYIGKAVGQMLAELSQGGISPKNMHCIGFSLGGQILGHAGEMFINITRQKIWRITALDPAGPCFYNDFPALEIRSGLAQYVEVYHCNAGGFGTTSVLADIDFFVNRKGAFQPNCSTPPIPGIYSSITSDICSHRACIDIWMASVSHPKWFLAKKCDKYRNFKNGNCSQNVSTIAGFWNPGNATGKFYFSTKGYEY</sequence>
<feature type="chain" id="PRO_5044859018" description="Lipase domain-containing protein" evidence="5">
    <location>
        <begin position="17"/>
        <end position="339"/>
    </location>
</feature>
<comment type="similarity">
    <text evidence="2 4">Belongs to the AB hydrolase superfamily. Lipase family.</text>
</comment>
<evidence type="ECO:0000256" key="5">
    <source>
        <dbReference type="SAM" id="SignalP"/>
    </source>
</evidence>
<protein>
    <recommendedName>
        <fullName evidence="6">Lipase domain-containing protein</fullName>
    </recommendedName>
</protein>
<evidence type="ECO:0000256" key="1">
    <source>
        <dbReference type="ARBA" id="ARBA00004613"/>
    </source>
</evidence>
<feature type="signal peptide" evidence="5">
    <location>
        <begin position="1"/>
        <end position="16"/>
    </location>
</feature>
<reference evidence="7 8" key="1">
    <citation type="submission" date="2024-06" db="EMBL/GenBank/DDBJ databases">
        <title>A chromosome-level genome assembly of beet webworm, Loxostege sticticalis.</title>
        <authorList>
            <person name="Zhang Y."/>
        </authorList>
    </citation>
    <scope>NUCLEOTIDE SEQUENCE [LARGE SCALE GENOMIC DNA]</scope>
    <source>
        <strain evidence="7">AQ028</strain>
        <tissue evidence="7">Male pupae</tissue>
    </source>
</reference>
<dbReference type="SUPFAM" id="SSF53474">
    <property type="entry name" value="alpha/beta-Hydrolases"/>
    <property type="match status" value="1"/>
</dbReference>